<evidence type="ECO:0000259" key="6">
    <source>
        <dbReference type="Pfam" id="PF03632"/>
    </source>
</evidence>
<dbReference type="GO" id="GO:0008801">
    <property type="term" value="F:beta-phosphoglucomutase activity"/>
    <property type="evidence" value="ECO:0007669"/>
    <property type="project" value="UniProtKB-EC"/>
</dbReference>
<dbReference type="Gene3D" id="1.10.150.240">
    <property type="entry name" value="Putative phosphatase, domain 2"/>
    <property type="match status" value="1"/>
</dbReference>
<dbReference type="Pfam" id="PF03636">
    <property type="entry name" value="Glyco_hydro_65N"/>
    <property type="match status" value="1"/>
</dbReference>
<evidence type="ECO:0000256" key="4">
    <source>
        <dbReference type="PIRSR" id="PIRSR610972-3"/>
    </source>
</evidence>
<dbReference type="GO" id="GO:0005975">
    <property type="term" value="P:carbohydrate metabolic process"/>
    <property type="evidence" value="ECO:0007669"/>
    <property type="project" value="InterPro"/>
</dbReference>
<evidence type="ECO:0000259" key="7">
    <source>
        <dbReference type="Pfam" id="PF03633"/>
    </source>
</evidence>
<dbReference type="InterPro" id="IPR011013">
    <property type="entry name" value="Gal_mutarotase_sf_dom"/>
</dbReference>
<dbReference type="KEGG" id="scd:Spica_0831"/>
<feature type="domain" description="Glycoside hydrolase family 65 N-terminal" evidence="8">
    <location>
        <begin position="13"/>
        <end position="270"/>
    </location>
</feature>
<dbReference type="Gene3D" id="1.50.10.10">
    <property type="match status" value="1"/>
</dbReference>
<feature type="binding site" evidence="3">
    <location>
        <begin position="918"/>
        <end position="922"/>
    </location>
    <ligand>
        <name>substrate</name>
    </ligand>
</feature>
<dbReference type="CDD" id="cd02598">
    <property type="entry name" value="HAD_BPGM"/>
    <property type="match status" value="1"/>
</dbReference>
<sequence>MSSNDQYEWKIIENSWNKKKLGKDETLFTLANGHLGLRGDFDEPEPAFHRGTYINGFFEKEPIVYGEIAYGYAEHHETILNLPDPKQVRLYVNETEFRLDQVQLGFYQRYLDMKHGLLVRELEALLPNGCSIRLKSRRIVSFSRETLGALEYQCTLLKSPENKPVSIRVECPLEALASNRKAEKDPRVGSKFSRHPYRISSLSVDEHSAALSLETHRSGLAVGMVLHYQMVAHNDMKASYKRSDHTIVHNWEGVLIPGGTFTLYKYFSYNMGNAGEQDVLQYQNKQVIQNALAAGYNQLVQEQHEYLKAFWNHADILIDGDPEIQQAIRFNIFHILQSSGRSGKTSIAAKGLTGEGYEGHYFWDTEIYVCPLFTYTKPEIARSLLEYRYAILDKARQRAHTMAEKGALFPWRTIDGEETSAYYPAGTAQYHINADIVYAMEKYCMASGDREFLYNQAAEVAVETARLWLSLGHFGPDGKFRIDCVTGPDEYTALVNNNAYTNLMAKNNLLFACKTLGQLQKDEPNLYKRFCERLAIQHDEPEQWERVAHSMYIPFDAKTGIYPQDDSFMHKEPWPFDTTPRDKYPLLLHFHPLVIYRHQVLKQPDLVLAQFLLSEQFTLAEKIRNYWFYEKLTTGDSSLSHCIQSIMAAEIGDETKAYDYFLKTVRMDLDDVHGNSQDGIHTAAMAGSWLSIIYGFAGFRDRPRQGTDVRYSFNPRLPAQWKRLVVSLQLEDYILKVDVGRHVVQYSLLEKDSETKLAALAVQSKDEHTDLKGQSAGELRGLPIVHRNQLLALYPGDSVTISLKPVLRAVMFDLDGVITDTARLHFKAWKRLTDEQGWSFDEKLNENLKGISRIGSLEIILNYNKVSLTPEKKHLFAERKNSYYNELLVDLGPQDILPGIQELLMELGKKGVKRMIASASKNALRIINQLQLGPIPGPYFEGIVDPDSVTCGKPDPELFLQASERANVDPRDCIGIEDAQAGIDAIKAAGMIAIGVGQGLKHADKTIHDTRELSYSFLEKVFERY</sequence>
<dbReference type="Gene3D" id="2.70.98.40">
    <property type="entry name" value="Glycoside hydrolase, family 65, N-terminal domain"/>
    <property type="match status" value="1"/>
</dbReference>
<dbReference type="eggNOG" id="COG1554">
    <property type="taxonomic scope" value="Bacteria"/>
</dbReference>
<evidence type="ECO:0000256" key="3">
    <source>
        <dbReference type="PIRSR" id="PIRSR610972-2"/>
    </source>
</evidence>
<dbReference type="Gene3D" id="2.60.420.10">
    <property type="entry name" value="Maltose phosphorylase, domain 3"/>
    <property type="match status" value="1"/>
</dbReference>
<dbReference type="InterPro" id="IPR005195">
    <property type="entry name" value="Glyco_hydro_65_M"/>
</dbReference>
<feature type="binding site" evidence="4">
    <location>
        <position position="977"/>
    </location>
    <ligand>
        <name>Mg(2+)</name>
        <dbReference type="ChEBI" id="CHEBI:18420"/>
    </ligand>
</feature>
<dbReference type="HOGENOM" id="CLU_006285_2_2_12"/>
<feature type="active site" description="Proton donor/acceptor" evidence="2">
    <location>
        <position position="815"/>
    </location>
</feature>
<keyword evidence="9" id="KW-0413">Isomerase</keyword>
<feature type="active site" description="Nucleophile" evidence="2">
    <location>
        <position position="813"/>
    </location>
</feature>
<dbReference type="GO" id="GO:0033831">
    <property type="term" value="F:kojibiose phosphorylase activity"/>
    <property type="evidence" value="ECO:0007669"/>
    <property type="project" value="UniProtKB-EC"/>
</dbReference>
<dbReference type="SFLD" id="SFLDG01129">
    <property type="entry name" value="C1.5:_HAD__Beta-PGM__Phosphata"/>
    <property type="match status" value="1"/>
</dbReference>
<feature type="binding site" evidence="3">
    <location>
        <position position="880"/>
    </location>
    <ligand>
        <name>substrate</name>
    </ligand>
</feature>
<feature type="domain" description="Glycoside hydrolase family 65 central catalytic" evidence="6">
    <location>
        <begin position="329"/>
        <end position="689"/>
    </location>
</feature>
<feature type="binding site" evidence="4">
    <location>
        <position position="978"/>
    </location>
    <ligand>
        <name>Mg(2+)</name>
        <dbReference type="ChEBI" id="CHEBI:18420"/>
    </ligand>
</feature>
<evidence type="ECO:0000256" key="2">
    <source>
        <dbReference type="PIRSR" id="PIRSR610972-1"/>
    </source>
</evidence>
<gene>
    <name evidence="9" type="ordered locus">Spica_0831</name>
</gene>
<dbReference type="InterPro" id="IPR012341">
    <property type="entry name" value="6hp_glycosidase-like_sf"/>
</dbReference>
<evidence type="ECO:0000313" key="9">
    <source>
        <dbReference type="EMBL" id="AEJ18985.1"/>
    </source>
</evidence>
<dbReference type="Pfam" id="PF00702">
    <property type="entry name" value="Hydrolase"/>
    <property type="match status" value="1"/>
</dbReference>
<name>F8F0C1_GRAC1</name>
<feature type="binding site" evidence="3">
    <location>
        <position position="856"/>
    </location>
    <ligand>
        <name>substrate</name>
    </ligand>
</feature>
<dbReference type="Pfam" id="PF03632">
    <property type="entry name" value="Glyco_hydro_65m"/>
    <property type="match status" value="1"/>
</dbReference>
<dbReference type="NCBIfam" id="TIGR02009">
    <property type="entry name" value="PGMB-YQAB-SF"/>
    <property type="match status" value="1"/>
</dbReference>
<reference evidence="10" key="1">
    <citation type="journal article" date="2013" name="Stand. Genomic Sci.">
        <title>Genome sequence of the thermophilic fresh-water bacterium Spirochaeta caldaria type strain (H1(T)), reclassification of Spirochaeta caldaria, Spirochaeta stenostrepta, and Spirochaeta zuelzerae in the genus Treponema as Treponema caldaria comb. nov., Treponema stenostrepta comb. nov., and Treponema zuelzerae comb. nov., and emendation of the genus Treponema.</title>
        <authorList>
            <person name="Abt B."/>
            <person name="Goker M."/>
            <person name="Scheuner C."/>
            <person name="Han C."/>
            <person name="Lu M."/>
            <person name="Misra M."/>
            <person name="Lapidus A."/>
            <person name="Nolan M."/>
            <person name="Lucas S."/>
            <person name="Hammon N."/>
            <person name="Deshpande S."/>
            <person name="Cheng J.F."/>
            <person name="Tapia R."/>
            <person name="Goodwin L.A."/>
            <person name="Pitluck S."/>
            <person name="Liolios K."/>
            <person name="Pagani I."/>
            <person name="Ivanova N."/>
            <person name="Mavromatis K."/>
            <person name="Mikhailova N."/>
            <person name="Huntemann M."/>
            <person name="Pati A."/>
            <person name="Chen A."/>
            <person name="Palaniappan K."/>
            <person name="Land M."/>
            <person name="Hauser L."/>
            <person name="Jeffries C.D."/>
            <person name="Rohde M."/>
            <person name="Spring S."/>
            <person name="Gronow S."/>
            <person name="Detter J.C."/>
            <person name="Bristow J."/>
            <person name="Eisen J.A."/>
            <person name="Markowitz V."/>
            <person name="Hugenholtz P."/>
            <person name="Kyrpides N.C."/>
            <person name="Woyke T."/>
            <person name="Klenk H.P."/>
        </authorList>
    </citation>
    <scope>NUCLEOTIDE SEQUENCE</scope>
    <source>
        <strain evidence="10">ATCC 51460 / DSM 7334 / H1</strain>
    </source>
</reference>
<keyword evidence="4" id="KW-0460">Magnesium</keyword>
<dbReference type="eggNOG" id="COG0637">
    <property type="taxonomic scope" value="Bacteria"/>
</dbReference>
<dbReference type="InterPro" id="IPR023198">
    <property type="entry name" value="PGP-like_dom2"/>
</dbReference>
<proteinExistence type="inferred from homology"/>
<evidence type="ECO:0000259" key="8">
    <source>
        <dbReference type="Pfam" id="PF03636"/>
    </source>
</evidence>
<evidence type="ECO:0000256" key="5">
    <source>
        <dbReference type="PIRSR" id="PIRSR610972-4"/>
    </source>
</evidence>
<dbReference type="Pfam" id="PF03633">
    <property type="entry name" value="Glyco_hydro_65C"/>
    <property type="match status" value="1"/>
</dbReference>
<dbReference type="EC" id="2.4.1.230" evidence="9"/>
<dbReference type="PANTHER" id="PTHR11051">
    <property type="entry name" value="GLYCOSYL HYDROLASE-RELATED"/>
    <property type="match status" value="1"/>
</dbReference>
<keyword evidence="4" id="KW-0479">Metal-binding</keyword>
<keyword evidence="10" id="KW-1185">Reference proteome</keyword>
<dbReference type="SUPFAM" id="SSF48208">
    <property type="entry name" value="Six-hairpin glycosidases"/>
    <property type="match status" value="1"/>
</dbReference>
<dbReference type="InterPro" id="IPR010972">
    <property type="entry name" value="Beta-PGM"/>
</dbReference>
<dbReference type="PANTHER" id="PTHR11051:SF13">
    <property type="entry name" value="GLYCOSYL TRANSFERASE"/>
    <property type="match status" value="1"/>
</dbReference>
<dbReference type="EMBL" id="CP002868">
    <property type="protein sequence ID" value="AEJ18985.1"/>
    <property type="molecule type" value="Genomic_DNA"/>
</dbReference>
<protein>
    <submittedName>
        <fullName evidence="9">Beta-phosphoglucomutase</fullName>
        <ecNumber evidence="9">2.4.1.230</ecNumber>
        <ecNumber evidence="9">5.4.2.6</ecNumber>
    </submittedName>
</protein>
<dbReference type="AlphaFoldDB" id="F8F0C1"/>
<dbReference type="NCBIfam" id="TIGR01990">
    <property type="entry name" value="bPGM"/>
    <property type="match status" value="1"/>
</dbReference>
<dbReference type="InterPro" id="IPR008928">
    <property type="entry name" value="6-hairpin_glycosidase_sf"/>
</dbReference>
<dbReference type="SUPFAM" id="SSF74650">
    <property type="entry name" value="Galactose mutarotase-like"/>
    <property type="match status" value="1"/>
</dbReference>
<keyword evidence="9" id="KW-0808">Transferase</keyword>
<accession>F8F0C1</accession>
<dbReference type="RefSeq" id="WP_013968296.1">
    <property type="nucleotide sequence ID" value="NC_015732.1"/>
</dbReference>
<dbReference type="Proteomes" id="UP000000503">
    <property type="component" value="Chromosome"/>
</dbReference>
<feature type="binding site" evidence="3">
    <location>
        <position position="953"/>
    </location>
    <ligand>
        <name>substrate</name>
    </ligand>
</feature>
<dbReference type="GO" id="GO:0000287">
    <property type="term" value="F:magnesium ion binding"/>
    <property type="evidence" value="ECO:0007669"/>
    <property type="project" value="InterPro"/>
</dbReference>
<feature type="binding site" evidence="3">
    <location>
        <position position="829"/>
    </location>
    <ligand>
        <name>substrate</name>
    </ligand>
</feature>
<dbReference type="STRING" id="744872.Spica_0831"/>
<dbReference type="NCBIfam" id="TIGR01509">
    <property type="entry name" value="HAD-SF-IA-v3"/>
    <property type="match status" value="1"/>
</dbReference>
<dbReference type="EC" id="5.4.2.6" evidence="9"/>
<feature type="site" description="Important for catalytic activity and assists the phosphoryl transfer reaction to Asp8 by balancing charge and orienting the reacting groups" evidence="5">
    <location>
        <position position="918"/>
    </location>
</feature>
<comment type="similarity">
    <text evidence="1">Belongs to the HAD-like hydrolase superfamily. CbbY/CbbZ/Gph/YieH family.</text>
</comment>
<dbReference type="InterPro" id="IPR005196">
    <property type="entry name" value="Glyco_hydro_65_N"/>
</dbReference>
<dbReference type="InterPro" id="IPR006439">
    <property type="entry name" value="HAD-SF_hydro_IA"/>
</dbReference>
<dbReference type="InterPro" id="IPR023214">
    <property type="entry name" value="HAD_sf"/>
</dbReference>
<comment type="cofactor">
    <cofactor evidence="4">
        <name>Mg(2+)</name>
        <dbReference type="ChEBI" id="CHEBI:18420"/>
    </cofactor>
    <text evidence="4">Binds 2 magnesium ions per subunit.</text>
</comment>
<dbReference type="Gene3D" id="3.40.50.1000">
    <property type="entry name" value="HAD superfamily/HAD-like"/>
    <property type="match status" value="1"/>
</dbReference>
<dbReference type="GO" id="GO:0030246">
    <property type="term" value="F:carbohydrate binding"/>
    <property type="evidence" value="ECO:0007669"/>
    <property type="project" value="InterPro"/>
</dbReference>
<dbReference type="SFLD" id="SFLDS00003">
    <property type="entry name" value="Haloacid_Dehalogenase"/>
    <property type="match status" value="1"/>
</dbReference>
<feature type="binding site" evidence="4">
    <location>
        <position position="815"/>
    </location>
    <ligand>
        <name>Mg(2+)</name>
        <dbReference type="ChEBI" id="CHEBI:18420"/>
    </ligand>
</feature>
<evidence type="ECO:0000313" key="10">
    <source>
        <dbReference type="Proteomes" id="UP000000503"/>
    </source>
</evidence>
<feature type="binding site" evidence="4">
    <location>
        <position position="813"/>
    </location>
    <ligand>
        <name>Mg(2+)</name>
        <dbReference type="ChEBI" id="CHEBI:18420"/>
    </ligand>
</feature>
<dbReference type="InterPro" id="IPR037018">
    <property type="entry name" value="GH65_N"/>
</dbReference>
<dbReference type="InterPro" id="IPR010976">
    <property type="entry name" value="B-phosphoglucomutase_hydrolase"/>
</dbReference>
<dbReference type="InterPro" id="IPR036412">
    <property type="entry name" value="HAD-like_sf"/>
</dbReference>
<feature type="binding site" evidence="3">
    <location>
        <begin position="813"/>
        <end position="815"/>
    </location>
    <ligand>
        <name>substrate</name>
    </ligand>
</feature>
<organism evidence="9 10">
    <name type="scientific">Gracilinema caldarium (strain ATCC 51460 / DSM 7334 / H1)</name>
    <name type="common">Treponema caldarium</name>
    <dbReference type="NCBI Taxonomy" id="744872"/>
    <lineage>
        <taxon>Bacteria</taxon>
        <taxon>Pseudomonadati</taxon>
        <taxon>Spirochaetota</taxon>
        <taxon>Spirochaetia</taxon>
        <taxon>Spirochaetales</taxon>
        <taxon>Breznakiellaceae</taxon>
        <taxon>Gracilinema</taxon>
    </lineage>
</organism>
<feature type="site" description="Important for catalytic activity and assists the phosphoryl transfer reaction to Asp8 by balancing charge and orienting the reacting groups" evidence="5">
    <location>
        <position position="953"/>
    </location>
</feature>
<feature type="domain" description="Glycoside hydrolase family 65 C-terminal" evidence="7">
    <location>
        <begin position="711"/>
        <end position="755"/>
    </location>
</feature>
<feature type="binding site" evidence="3">
    <location>
        <begin position="848"/>
        <end position="853"/>
    </location>
    <ligand>
        <name>substrate</name>
    </ligand>
</feature>
<dbReference type="SUPFAM" id="SSF56784">
    <property type="entry name" value="HAD-like"/>
    <property type="match status" value="1"/>
</dbReference>
<keyword evidence="9" id="KW-0328">Glycosyltransferase</keyword>
<dbReference type="GO" id="GO:0004553">
    <property type="term" value="F:hydrolase activity, hydrolyzing O-glycosyl compounds"/>
    <property type="evidence" value="ECO:0007669"/>
    <property type="project" value="TreeGrafter"/>
</dbReference>
<dbReference type="InterPro" id="IPR005194">
    <property type="entry name" value="Glyco_hydro_65_C"/>
</dbReference>
<evidence type="ECO:0000256" key="1">
    <source>
        <dbReference type="ARBA" id="ARBA00006171"/>
    </source>
</evidence>